<sequence length="123" mass="13110">MAPPEHGDDKRTDEGGAPLPSGDSLYTPGAGPVRRAVERRSAVPLVWLHRAPRWLSPVLLGALFVAGLLAPGLAGGLCLLPVALFLAWLAYLTWPSLDSRQRAPRVLIVVVIAVLAVARFLGF</sequence>
<dbReference type="Pfam" id="PF20444">
    <property type="entry name" value="DUF6703"/>
    <property type="match status" value="1"/>
</dbReference>
<name>A0ABX8BIZ7_9ACTN</name>
<keyword evidence="4" id="KW-1185">Reference proteome</keyword>
<feature type="region of interest" description="Disordered" evidence="1">
    <location>
        <begin position="1"/>
        <end position="31"/>
    </location>
</feature>
<dbReference type="InterPro" id="IPR046549">
    <property type="entry name" value="DUF6703"/>
</dbReference>
<protein>
    <submittedName>
        <fullName evidence="3">Uncharacterized protein</fullName>
    </submittedName>
</protein>
<proteinExistence type="predicted"/>
<reference evidence="3 4" key="1">
    <citation type="submission" date="2021-05" db="EMBL/GenBank/DDBJ databases">
        <title>Direct Submission.</title>
        <authorList>
            <person name="Li K."/>
            <person name="Gao J."/>
        </authorList>
    </citation>
    <scope>NUCLEOTIDE SEQUENCE [LARGE SCALE GENOMIC DNA]</scope>
    <source>
        <strain evidence="3 4">Mg02</strain>
    </source>
</reference>
<dbReference type="Proteomes" id="UP000676079">
    <property type="component" value="Chromosome"/>
</dbReference>
<feature type="transmembrane region" description="Helical" evidence="2">
    <location>
        <begin position="58"/>
        <end position="91"/>
    </location>
</feature>
<feature type="transmembrane region" description="Helical" evidence="2">
    <location>
        <begin position="103"/>
        <end position="122"/>
    </location>
</feature>
<keyword evidence="2" id="KW-1133">Transmembrane helix</keyword>
<accession>A0ABX8BIZ7</accession>
<dbReference type="EMBL" id="CP074133">
    <property type="protein sequence ID" value="QUX21393.1"/>
    <property type="molecule type" value="Genomic_DNA"/>
</dbReference>
<evidence type="ECO:0000256" key="1">
    <source>
        <dbReference type="SAM" id="MobiDB-lite"/>
    </source>
</evidence>
<evidence type="ECO:0000256" key="2">
    <source>
        <dbReference type="SAM" id="Phobius"/>
    </source>
</evidence>
<keyword evidence="2" id="KW-0472">Membrane</keyword>
<keyword evidence="2" id="KW-0812">Transmembrane</keyword>
<gene>
    <name evidence="3" type="ORF">KGD84_23670</name>
</gene>
<feature type="compositionally biased region" description="Basic and acidic residues" evidence="1">
    <location>
        <begin position="1"/>
        <end position="14"/>
    </location>
</feature>
<evidence type="ECO:0000313" key="3">
    <source>
        <dbReference type="EMBL" id="QUX21393.1"/>
    </source>
</evidence>
<dbReference type="RefSeq" id="WP_220562615.1">
    <property type="nucleotide sequence ID" value="NZ_CP074133.1"/>
</dbReference>
<evidence type="ECO:0000313" key="4">
    <source>
        <dbReference type="Proteomes" id="UP000676079"/>
    </source>
</evidence>
<organism evidence="3 4">
    <name type="scientific">Nocardiopsis changdeensis</name>
    <dbReference type="NCBI Taxonomy" id="2831969"/>
    <lineage>
        <taxon>Bacteria</taxon>
        <taxon>Bacillati</taxon>
        <taxon>Actinomycetota</taxon>
        <taxon>Actinomycetes</taxon>
        <taxon>Streptosporangiales</taxon>
        <taxon>Nocardiopsidaceae</taxon>
        <taxon>Nocardiopsis</taxon>
    </lineage>
</organism>